<accession>A0ACD5XX02</accession>
<reference evidence="1" key="1">
    <citation type="submission" date="2021-05" db="EMBL/GenBank/DDBJ databases">
        <authorList>
            <person name="Scholz U."/>
            <person name="Mascher M."/>
            <person name="Fiebig A."/>
        </authorList>
    </citation>
    <scope>NUCLEOTIDE SEQUENCE [LARGE SCALE GENOMIC DNA]</scope>
</reference>
<dbReference type="Proteomes" id="UP001732700">
    <property type="component" value="Chromosome 5A"/>
</dbReference>
<name>A0ACD5XX02_AVESA</name>
<keyword evidence="2" id="KW-1185">Reference proteome</keyword>
<proteinExistence type="predicted"/>
<protein>
    <submittedName>
        <fullName evidence="1">Uncharacterized protein</fullName>
    </submittedName>
</protein>
<sequence>MGLLNLSDPTHIFQVPALPLRFLSENPGARLHAAATSGRGEKRGCGGVRAVVALKNLWRKIIRCPQFVTTHLQCAPCCTLLFAPHQSGFNRLHPSDAILFDEALSPSAWAVPVIGPDDILCGSCNGLLCLYTDTSTIKIANLATGACLHLEKPVKNLKGDHFSFYSFGFNPVTKEYKIAHFLRDRRPYTAGRFRAIQVYTLGDQEWELVRTPEYLSLKFEKHLVVVNLGGKMYWLTEDTSSSWHHAVMSFDFSEKTFALIHLPTVDLEDYAIDCPRRYWITEIDGKVCVATAQTNGYLPRVLIGKLQMWTLNGKLEQRWTQKYNIQLPSYSIRALPFFHEDKILSKSVKLLHLSHHIDNNIRFHIYVRSLVPLNALEHVLCKREEICNSVHQLVPEVLALCEKINHILQSLPNEVVLQPIEVEVNHMLQHLPICPDQHPKPLRRLNWVGQSQDMEKLTALLDRIKCIVKIISQVKDDIRTKQRSYTINQELTLEGATLLQRLATAVCEANSQGLAGGQLDI</sequence>
<dbReference type="EnsemblPlants" id="AVESA.00010b.r2.5AG0850090.1">
    <property type="protein sequence ID" value="AVESA.00010b.r2.5AG0850090.1.CDS"/>
    <property type="gene ID" value="AVESA.00010b.r2.5AG0850090"/>
</dbReference>
<evidence type="ECO:0000313" key="2">
    <source>
        <dbReference type="Proteomes" id="UP001732700"/>
    </source>
</evidence>
<organism evidence="1 2">
    <name type="scientific">Avena sativa</name>
    <name type="common">Oat</name>
    <dbReference type="NCBI Taxonomy" id="4498"/>
    <lineage>
        <taxon>Eukaryota</taxon>
        <taxon>Viridiplantae</taxon>
        <taxon>Streptophyta</taxon>
        <taxon>Embryophyta</taxon>
        <taxon>Tracheophyta</taxon>
        <taxon>Spermatophyta</taxon>
        <taxon>Magnoliopsida</taxon>
        <taxon>Liliopsida</taxon>
        <taxon>Poales</taxon>
        <taxon>Poaceae</taxon>
        <taxon>BOP clade</taxon>
        <taxon>Pooideae</taxon>
        <taxon>Poodae</taxon>
        <taxon>Poeae</taxon>
        <taxon>Poeae Chloroplast Group 1 (Aveneae type)</taxon>
        <taxon>Aveninae</taxon>
        <taxon>Avena</taxon>
    </lineage>
</organism>
<evidence type="ECO:0000313" key="1">
    <source>
        <dbReference type="EnsemblPlants" id="AVESA.00010b.r2.5AG0850090.1.CDS"/>
    </source>
</evidence>
<reference evidence="1" key="2">
    <citation type="submission" date="2025-09" db="UniProtKB">
        <authorList>
            <consortium name="EnsemblPlants"/>
        </authorList>
    </citation>
    <scope>IDENTIFICATION</scope>
</reference>